<comment type="caution">
    <text evidence="2">The sequence shown here is derived from an EMBL/GenBank/DDBJ whole genome shotgun (WGS) entry which is preliminary data.</text>
</comment>
<accession>A0A9N8DIZ6</accession>
<keyword evidence="1" id="KW-1133">Transmembrane helix</keyword>
<feature type="transmembrane region" description="Helical" evidence="1">
    <location>
        <begin position="130"/>
        <end position="146"/>
    </location>
</feature>
<reference evidence="2" key="1">
    <citation type="submission" date="2020-06" db="EMBL/GenBank/DDBJ databases">
        <authorList>
            <consortium name="Plant Systems Biology data submission"/>
        </authorList>
    </citation>
    <scope>NUCLEOTIDE SEQUENCE</scope>
    <source>
        <strain evidence="2">D6</strain>
    </source>
</reference>
<feature type="transmembrane region" description="Helical" evidence="1">
    <location>
        <begin position="12"/>
        <end position="39"/>
    </location>
</feature>
<feature type="transmembrane region" description="Helical" evidence="1">
    <location>
        <begin position="51"/>
        <end position="74"/>
    </location>
</feature>
<feature type="transmembrane region" description="Helical" evidence="1">
    <location>
        <begin position="152"/>
        <end position="173"/>
    </location>
</feature>
<feature type="transmembrane region" description="Helical" evidence="1">
    <location>
        <begin position="100"/>
        <end position="118"/>
    </location>
</feature>
<dbReference type="EMBL" id="CAICTM010000153">
    <property type="protein sequence ID" value="CAB9503031.1"/>
    <property type="molecule type" value="Genomic_DNA"/>
</dbReference>
<evidence type="ECO:0000313" key="2">
    <source>
        <dbReference type="EMBL" id="CAB9503031.1"/>
    </source>
</evidence>
<feature type="transmembrane region" description="Helical" evidence="1">
    <location>
        <begin position="194"/>
        <end position="218"/>
    </location>
</feature>
<keyword evidence="1" id="KW-0812">Transmembrane</keyword>
<protein>
    <submittedName>
        <fullName evidence="2">Uncharacterized protein</fullName>
    </submittedName>
</protein>
<proteinExistence type="predicted"/>
<evidence type="ECO:0000313" key="3">
    <source>
        <dbReference type="Proteomes" id="UP001153069"/>
    </source>
</evidence>
<dbReference type="AlphaFoldDB" id="A0A9N8DIZ6"/>
<name>A0A9N8DIZ6_9STRA</name>
<organism evidence="2 3">
    <name type="scientific">Seminavis robusta</name>
    <dbReference type="NCBI Taxonomy" id="568900"/>
    <lineage>
        <taxon>Eukaryota</taxon>
        <taxon>Sar</taxon>
        <taxon>Stramenopiles</taxon>
        <taxon>Ochrophyta</taxon>
        <taxon>Bacillariophyta</taxon>
        <taxon>Bacillariophyceae</taxon>
        <taxon>Bacillariophycidae</taxon>
        <taxon>Naviculales</taxon>
        <taxon>Naviculaceae</taxon>
        <taxon>Seminavis</taxon>
    </lineage>
</organism>
<feature type="transmembrane region" description="Helical" evidence="1">
    <location>
        <begin position="224"/>
        <end position="247"/>
    </location>
</feature>
<keyword evidence="3" id="KW-1185">Reference proteome</keyword>
<sequence length="284" mass="32757">MNLSSSAGINLAFSLSILVITTIAFEIFLFPSVTFLIGDRLVDHAERRNKAVMSIFVLLVRFLGFGTITIWQFAKLDHRSHEYQAMACGQVSLSADQRLTLWYAFTLHCSLFLVECFSPRFYLKQTPWSWLHHIVLWVNYVIYAAFKVEDPQAFSLGFLYGFLISFFAWNDVLQLLRYFSGDDYQKQYQYYRCYFAFKCVQFPAFIVVPCVWSIMLYVKGCLDIAAFAILITATSMLGIPDIFLLVTKMREILVHYREKQHHSAKVESNCVSTDSSGDNGDFDV</sequence>
<evidence type="ECO:0000256" key="1">
    <source>
        <dbReference type="SAM" id="Phobius"/>
    </source>
</evidence>
<keyword evidence="1" id="KW-0472">Membrane</keyword>
<gene>
    <name evidence="2" type="ORF">SEMRO_154_G070000.1</name>
</gene>
<dbReference type="Proteomes" id="UP001153069">
    <property type="component" value="Unassembled WGS sequence"/>
</dbReference>